<dbReference type="EMBL" id="ADBY01000024">
    <property type="protein sequence ID" value="EFE97001.1"/>
    <property type="molecule type" value="Genomic_DNA"/>
</dbReference>
<name>D4DZN0_SEROD</name>
<organism evidence="1 2">
    <name type="scientific">Serratia odorifera DSM 4582</name>
    <dbReference type="NCBI Taxonomy" id="667129"/>
    <lineage>
        <taxon>Bacteria</taxon>
        <taxon>Pseudomonadati</taxon>
        <taxon>Pseudomonadota</taxon>
        <taxon>Gammaproteobacteria</taxon>
        <taxon>Enterobacterales</taxon>
        <taxon>Yersiniaceae</taxon>
        <taxon>Serratia</taxon>
    </lineage>
</organism>
<comment type="caution">
    <text evidence="1">The sequence shown here is derived from an EMBL/GenBank/DDBJ whole genome shotgun (WGS) entry which is preliminary data.</text>
</comment>
<accession>D4DZN0</accession>
<dbReference type="Proteomes" id="UP000005723">
    <property type="component" value="Unassembled WGS sequence"/>
</dbReference>
<sequence length="56" mass="6172">MAVFSLFIVCDKKTFAAFNGHFFDLGRLKIKLQTPFYLQDQINSSPSGNCGLAACP</sequence>
<evidence type="ECO:0000313" key="1">
    <source>
        <dbReference type="EMBL" id="EFE97001.1"/>
    </source>
</evidence>
<dbReference type="AlphaFoldDB" id="D4DZN0"/>
<proteinExistence type="predicted"/>
<reference evidence="1 2" key="1">
    <citation type="submission" date="2010-01" db="EMBL/GenBank/DDBJ databases">
        <authorList>
            <person name="Muzny D."/>
            <person name="Qin X."/>
            <person name="Deng J."/>
            <person name="Jiang H."/>
            <person name="Liu Y."/>
            <person name="Qu J."/>
            <person name="Song X.-Z."/>
            <person name="Zhang L."/>
            <person name="Thornton R."/>
            <person name="Coyle M."/>
            <person name="Francisco L."/>
            <person name="Jackson L."/>
            <person name="Javaid M."/>
            <person name="Korchina V."/>
            <person name="Kovar C."/>
            <person name="Mata R."/>
            <person name="Mathew T."/>
            <person name="Ngo R."/>
            <person name="Nguyen L."/>
            <person name="Nguyen N."/>
            <person name="Okwuonu G."/>
            <person name="Ongeri F."/>
            <person name="Pham C."/>
            <person name="Simmons D."/>
            <person name="Wilczek-Boney K."/>
            <person name="Hale W."/>
            <person name="Jakkamsetti A."/>
            <person name="Pham P."/>
            <person name="Ruth R."/>
            <person name="San Lucas F."/>
            <person name="Warren J."/>
            <person name="Zhang J."/>
            <person name="Zhao Z."/>
            <person name="Zhou C."/>
            <person name="Zhu D."/>
            <person name="Lee S."/>
            <person name="Bess C."/>
            <person name="Blankenburg K."/>
            <person name="Forbes L."/>
            <person name="Fu Q."/>
            <person name="Gubbala S."/>
            <person name="Hirani K."/>
            <person name="Jayaseelan J.C."/>
            <person name="Lara F."/>
            <person name="Munidasa M."/>
            <person name="Palculict T."/>
            <person name="Patil S."/>
            <person name="Pu L.-L."/>
            <person name="Saada N."/>
            <person name="Tang L."/>
            <person name="Weissenberger G."/>
            <person name="Zhu Y."/>
            <person name="Hemphill L."/>
            <person name="Shang Y."/>
            <person name="Youmans B."/>
            <person name="Ayvaz T."/>
            <person name="Ross M."/>
            <person name="Santibanez J."/>
            <person name="Aqrawi P."/>
            <person name="Gross S."/>
            <person name="Joshi V."/>
            <person name="Fowler G."/>
            <person name="Nazareth L."/>
            <person name="Reid J."/>
            <person name="Worley K."/>
            <person name="Petrosino J."/>
            <person name="Highlander S."/>
            <person name="Gibbs R."/>
        </authorList>
    </citation>
    <scope>NUCLEOTIDE SEQUENCE [LARGE SCALE GENOMIC DNA]</scope>
    <source>
        <strain evidence="1 2">DSM 4582</strain>
    </source>
</reference>
<dbReference type="STRING" id="667129.HMPREF0758_1380"/>
<keyword evidence="2" id="KW-1185">Reference proteome</keyword>
<protein>
    <submittedName>
        <fullName evidence="1">Uncharacterized protein</fullName>
    </submittedName>
</protein>
<gene>
    <name evidence="1" type="ORF">HMPREF0758_1380</name>
</gene>
<dbReference type="HOGENOM" id="CLU_3011797_0_0_6"/>
<evidence type="ECO:0000313" key="2">
    <source>
        <dbReference type="Proteomes" id="UP000005723"/>
    </source>
</evidence>